<feature type="domain" description="Transposase DDE" evidence="3">
    <location>
        <begin position="159"/>
        <end position="277"/>
    </location>
</feature>
<evidence type="ECO:0000313" key="4">
    <source>
        <dbReference type="EMBL" id="STO59804.1"/>
    </source>
</evidence>
<accession>A0A377HTQ1</accession>
<feature type="transmembrane region" description="Helical" evidence="2">
    <location>
        <begin position="279"/>
        <end position="299"/>
    </location>
</feature>
<dbReference type="AlphaFoldDB" id="A0A377HTQ1"/>
<dbReference type="PANTHER" id="PTHR33408">
    <property type="entry name" value="TRANSPOSASE"/>
    <property type="match status" value="1"/>
</dbReference>
<evidence type="ECO:0000259" key="3">
    <source>
        <dbReference type="Pfam" id="PF13751"/>
    </source>
</evidence>
<dbReference type="Pfam" id="PF13751">
    <property type="entry name" value="DDE_Tnp_1_6"/>
    <property type="match status" value="1"/>
</dbReference>
<proteinExistence type="predicted"/>
<gene>
    <name evidence="4" type="ORF">NCTC1659_01069</name>
</gene>
<dbReference type="InterPro" id="IPR025668">
    <property type="entry name" value="Tnp_DDE_dom"/>
</dbReference>
<organism evidence="4 5">
    <name type="scientific">Canicola haemoglobinophilus</name>
    <dbReference type="NCBI Taxonomy" id="733"/>
    <lineage>
        <taxon>Bacteria</taxon>
        <taxon>Pseudomonadati</taxon>
        <taxon>Pseudomonadota</taxon>
        <taxon>Gammaproteobacteria</taxon>
        <taxon>Pasteurellales</taxon>
        <taxon>Pasteurellaceae</taxon>
        <taxon>Canicola</taxon>
    </lineage>
</organism>
<keyword evidence="5" id="KW-1185">Reference proteome</keyword>
<dbReference type="EMBL" id="UGHF01000001">
    <property type="protein sequence ID" value="STO59804.1"/>
    <property type="molecule type" value="Genomic_DNA"/>
</dbReference>
<evidence type="ECO:0000256" key="2">
    <source>
        <dbReference type="SAM" id="Phobius"/>
    </source>
</evidence>
<evidence type="ECO:0000313" key="5">
    <source>
        <dbReference type="Proteomes" id="UP000254329"/>
    </source>
</evidence>
<feature type="compositionally biased region" description="Basic and acidic residues" evidence="1">
    <location>
        <begin position="19"/>
        <end position="39"/>
    </location>
</feature>
<dbReference type="NCBIfam" id="NF033551">
    <property type="entry name" value="transpos_IS1182"/>
    <property type="match status" value="1"/>
</dbReference>
<name>A0A377HTQ1_9PAST</name>
<reference evidence="4 5" key="1">
    <citation type="submission" date="2018-06" db="EMBL/GenBank/DDBJ databases">
        <authorList>
            <consortium name="Pathogen Informatics"/>
            <person name="Doyle S."/>
        </authorList>
    </citation>
    <scope>NUCLEOTIDE SEQUENCE [LARGE SCALE GENOMIC DNA]</scope>
    <source>
        <strain evidence="4 5">NCTC1659</strain>
    </source>
</reference>
<keyword evidence="2" id="KW-1133">Transmembrane helix</keyword>
<feature type="region of interest" description="Disordered" evidence="1">
    <location>
        <begin position="19"/>
        <end position="49"/>
    </location>
</feature>
<dbReference type="Proteomes" id="UP000254329">
    <property type="component" value="Unassembled WGS sequence"/>
</dbReference>
<evidence type="ECO:0000256" key="1">
    <source>
        <dbReference type="SAM" id="MobiDB-lite"/>
    </source>
</evidence>
<protein>
    <submittedName>
        <fullName evidence="4">Transposase DDE domain</fullName>
    </submittedName>
</protein>
<keyword evidence="2" id="KW-0812">Transmembrane</keyword>
<dbReference type="PANTHER" id="PTHR33408:SF2">
    <property type="entry name" value="TRANSPOSASE DDE DOMAIN-CONTAINING PROTEIN"/>
    <property type="match status" value="1"/>
</dbReference>
<keyword evidence="2" id="KW-0472">Membrane</keyword>
<sequence>MRVSQYIDMLNEDVAKVREEKGKKPLKASEKAVEVKDTKVSNTDPESGYMHRDNKPKGFFYLDHRTVDGKYGIIVDTFATAGNVNDSQPYIARLDAITTRFRFKPKAVGLDAGYFTAPVAESLARRKITCVFGYRRPTKGKNSLRKRDFKYDAYTDSYTCPMGQPLIYSTTTREGYHTYKSNPAYCQTCPLRTQCTQNQKAERLITRHIYQEAIDNANAVRLSEQGKTLYKRRAETVERSFADAKEHHGHRYARYRGLSKVQMQCFLAAMAQNIKKIALVVWAFLFGLWLQLCSSGAFAKKLGKMTTCKVI</sequence>
<dbReference type="InterPro" id="IPR047629">
    <property type="entry name" value="IS1182_transpos"/>
</dbReference>